<evidence type="ECO:0000313" key="3">
    <source>
        <dbReference type="Proteomes" id="UP000644660"/>
    </source>
</evidence>
<dbReference type="Proteomes" id="UP000644660">
    <property type="component" value="Unassembled WGS sequence"/>
</dbReference>
<feature type="compositionally biased region" description="Polar residues" evidence="1">
    <location>
        <begin position="405"/>
        <end position="415"/>
    </location>
</feature>
<sequence>MTNLYEYKHPIINTELASSSVDTEPRKFDTLQTWEDVINDYEFQARCPIILKNSHRNKHFTYACHLKGCPFKILLSYSNGDNFYDNHSHDHNHSQQRNDQTATSTNAAAAAAAAAAASVTELQTNENQNNSNQDDETDTLIDVKAGEDNNNNTSTIVKQDRDNDVKKESDHENVDSNERKYNESDATDQNVSDAIAAAVAAVQHPNENSTKEKDNQNDIDLGVKVDAPSKEISKKDNLNKTDDSFNVDEIILASHGSNAHYNSTIQGPFIVTKIEPYHNHSLEQNLTLDKFVLTKIPRILQYDLNFDDTLEDIYQKSNHSLSKFKVSQFVDDSGLLDIIKHRYHLINEDITKKFTSLISRRVTTYKARFVLKKKKLGEYRDVNPDSYIGQSGRVVHTIVEAGNASIETQPSTTPSLEEAKVETHNGSLEEGTDKAEPTEMEESKEKTDNEILMSSNLDQAISQAATSNGEHAALSDEKDTEANSLHNNDNEEDMESHNDLADEKTVRAAAQAAISGESINNLKRTFDSVIGNDEDMEQEELDEDDLERYTSSKRNKMDQAMKVSGIDDNPLAGLDDMHDDKLPHDVAEQLRLLSSHFKDVEAVSLQNASVDNENDPDQEDDGNNEEDMNGEDEDKSKNEDISDENIQPELRGQ</sequence>
<feature type="region of interest" description="Disordered" evidence="1">
    <location>
        <begin position="533"/>
        <end position="580"/>
    </location>
</feature>
<keyword evidence="3" id="KW-1185">Reference proteome</keyword>
<dbReference type="GO" id="GO:0005634">
    <property type="term" value="C:nucleus"/>
    <property type="evidence" value="ECO:0007669"/>
    <property type="project" value="InterPro"/>
</dbReference>
<evidence type="ECO:0000256" key="1">
    <source>
        <dbReference type="SAM" id="MobiDB-lite"/>
    </source>
</evidence>
<feature type="compositionally biased region" description="Acidic residues" evidence="1">
    <location>
        <begin position="612"/>
        <end position="633"/>
    </location>
</feature>
<name>A0A8H2ZJP5_9SACH</name>
<dbReference type="OrthoDB" id="4065241at2759"/>
<dbReference type="InterPro" id="IPR006774">
    <property type="entry name" value="BAF1_ABF1"/>
</dbReference>
<feature type="region of interest" description="Disordered" evidence="1">
    <location>
        <begin position="404"/>
        <end position="448"/>
    </location>
</feature>
<feature type="region of interest" description="Disordered" evidence="1">
    <location>
        <begin position="603"/>
        <end position="653"/>
    </location>
</feature>
<proteinExistence type="predicted"/>
<feature type="region of interest" description="Disordered" evidence="1">
    <location>
        <begin position="465"/>
        <end position="498"/>
    </location>
</feature>
<feature type="compositionally biased region" description="Basic and acidic residues" evidence="1">
    <location>
        <begin position="158"/>
        <end position="183"/>
    </location>
</feature>
<gene>
    <name evidence="2" type="ORF">KABA2_04S06248</name>
</gene>
<reference evidence="2 3" key="1">
    <citation type="submission" date="2020-05" db="EMBL/GenBank/DDBJ databases">
        <authorList>
            <person name="Casaregola S."/>
            <person name="Devillers H."/>
            <person name="Grondin C."/>
        </authorList>
    </citation>
    <scope>NUCLEOTIDE SEQUENCE [LARGE SCALE GENOMIC DNA]</scope>
    <source>
        <strain evidence="2 3">CLIB 1767</strain>
    </source>
</reference>
<dbReference type="GO" id="GO:0003677">
    <property type="term" value="F:DNA binding"/>
    <property type="evidence" value="ECO:0007669"/>
    <property type="project" value="InterPro"/>
</dbReference>
<evidence type="ECO:0000313" key="2">
    <source>
        <dbReference type="EMBL" id="CAB4254437.1"/>
    </source>
</evidence>
<dbReference type="GeneID" id="64857431"/>
<dbReference type="GO" id="GO:0006338">
    <property type="term" value="P:chromatin remodeling"/>
    <property type="evidence" value="ECO:0007669"/>
    <property type="project" value="InterPro"/>
</dbReference>
<dbReference type="EMBL" id="CAEFZW010000004">
    <property type="protein sequence ID" value="CAB4254437.1"/>
    <property type="molecule type" value="Genomic_DNA"/>
</dbReference>
<feature type="compositionally biased region" description="Basic and acidic residues" evidence="1">
    <location>
        <begin position="547"/>
        <end position="559"/>
    </location>
</feature>
<feature type="region of interest" description="Disordered" evidence="1">
    <location>
        <begin position="86"/>
        <end position="188"/>
    </location>
</feature>
<accession>A0A8H2ZJP5</accession>
<dbReference type="Pfam" id="PF04684">
    <property type="entry name" value="BAF1_ABF1"/>
    <property type="match status" value="1"/>
</dbReference>
<comment type="caution">
    <text evidence="2">The sequence shown here is derived from an EMBL/GenBank/DDBJ whole genome shotgun (WGS) entry which is preliminary data.</text>
</comment>
<feature type="compositionally biased region" description="Polar residues" evidence="1">
    <location>
        <begin position="95"/>
        <end position="106"/>
    </location>
</feature>
<feature type="compositionally biased region" description="Low complexity" evidence="1">
    <location>
        <begin position="107"/>
        <end position="132"/>
    </location>
</feature>
<feature type="compositionally biased region" description="Polar residues" evidence="1">
    <location>
        <begin position="148"/>
        <end position="157"/>
    </location>
</feature>
<dbReference type="RefSeq" id="XP_041406281.1">
    <property type="nucleotide sequence ID" value="XM_041550347.1"/>
</dbReference>
<feature type="compositionally biased region" description="Acidic residues" evidence="1">
    <location>
        <begin position="533"/>
        <end position="546"/>
    </location>
</feature>
<protein>
    <submittedName>
        <fullName evidence="2">Similar to Saccharomyces cerevisiae YKL112W ABF1 DNA binding protein with possible chromatin-reorganizing activity involved in transcriptional activation</fullName>
    </submittedName>
</protein>
<feature type="compositionally biased region" description="Basic and acidic residues" evidence="1">
    <location>
        <begin position="431"/>
        <end position="448"/>
    </location>
</feature>
<organism evidence="2 3">
    <name type="scientific">Maudiozyma barnettii</name>
    <dbReference type="NCBI Taxonomy" id="61262"/>
    <lineage>
        <taxon>Eukaryota</taxon>
        <taxon>Fungi</taxon>
        <taxon>Dikarya</taxon>
        <taxon>Ascomycota</taxon>
        <taxon>Saccharomycotina</taxon>
        <taxon>Saccharomycetes</taxon>
        <taxon>Saccharomycetales</taxon>
        <taxon>Saccharomycetaceae</taxon>
        <taxon>Maudiozyma</taxon>
    </lineage>
</organism>
<dbReference type="AlphaFoldDB" id="A0A8H2ZJP5"/>